<comment type="caution">
    <text evidence="6">The sequence shown here is derived from an EMBL/GenBank/DDBJ whole genome shotgun (WGS) entry which is preliminary data.</text>
</comment>
<evidence type="ECO:0000256" key="4">
    <source>
        <dbReference type="ARBA" id="ARBA00023163"/>
    </source>
</evidence>
<evidence type="ECO:0000256" key="2">
    <source>
        <dbReference type="ARBA" id="ARBA00023015"/>
    </source>
</evidence>
<dbReference type="PRINTS" id="PR00039">
    <property type="entry name" value="HTHLYSR"/>
</dbReference>
<evidence type="ECO:0000259" key="5">
    <source>
        <dbReference type="PROSITE" id="PS50931"/>
    </source>
</evidence>
<evidence type="ECO:0000313" key="7">
    <source>
        <dbReference type="Proteomes" id="UP001297600"/>
    </source>
</evidence>
<comment type="similarity">
    <text evidence="1">Belongs to the LysR transcriptional regulatory family.</text>
</comment>
<keyword evidence="7" id="KW-1185">Reference proteome</keyword>
<dbReference type="InterPro" id="IPR005119">
    <property type="entry name" value="LysR_subst-bd"/>
</dbReference>
<name>A0ABS9MR79_9BURK</name>
<evidence type="ECO:0000256" key="1">
    <source>
        <dbReference type="ARBA" id="ARBA00009437"/>
    </source>
</evidence>
<dbReference type="Gene3D" id="1.10.10.10">
    <property type="entry name" value="Winged helix-like DNA-binding domain superfamily/Winged helix DNA-binding domain"/>
    <property type="match status" value="1"/>
</dbReference>
<evidence type="ECO:0000256" key="3">
    <source>
        <dbReference type="ARBA" id="ARBA00023125"/>
    </source>
</evidence>
<keyword evidence="2" id="KW-0805">Transcription regulation</keyword>
<dbReference type="Gene3D" id="3.40.190.290">
    <property type="match status" value="1"/>
</dbReference>
<organism evidence="6 7">
    <name type="scientific">Mesosutterella porci</name>
    <dbReference type="NCBI Taxonomy" id="2915351"/>
    <lineage>
        <taxon>Bacteria</taxon>
        <taxon>Pseudomonadati</taxon>
        <taxon>Pseudomonadota</taxon>
        <taxon>Betaproteobacteria</taxon>
        <taxon>Burkholderiales</taxon>
        <taxon>Sutterellaceae</taxon>
        <taxon>Mesosutterella</taxon>
    </lineage>
</organism>
<dbReference type="InterPro" id="IPR050950">
    <property type="entry name" value="HTH-type_LysR_regulators"/>
</dbReference>
<keyword evidence="3" id="KW-0238">DNA-binding</keyword>
<sequence length="313" mass="34681">MASDLPHLNLEQLRIFQCLATAGSVSGAARNLCVTGPAVSYGIRRLEERLGVRLFRREGRCNVLTEEGKILLQTTRAMFSELAAGQARLDAYRSVQSGTVRFGVPEMLMHRLMQPVLQEFHADHPDVGIEVKAENHFNRLLDDLRKGLTEFMLVTLPDGYSPGEEFEVTELGRFSYSFAASRSLFPELQHPNVLLEEIAACPLITLNQGHIAREALHRAFEGKGIAFQPPFECESMSLIEDFTRAGLGLGFVITGCVESLPEDEDVFVLRMDRPLVEGSLVLVRLKGRGLSLASKVFLSVLEAFRSSRSDSGT</sequence>
<dbReference type="SUPFAM" id="SSF46785">
    <property type="entry name" value="Winged helix' DNA-binding domain"/>
    <property type="match status" value="1"/>
</dbReference>
<dbReference type="InterPro" id="IPR036390">
    <property type="entry name" value="WH_DNA-bd_sf"/>
</dbReference>
<dbReference type="SUPFAM" id="SSF53850">
    <property type="entry name" value="Periplasmic binding protein-like II"/>
    <property type="match status" value="1"/>
</dbReference>
<dbReference type="PANTHER" id="PTHR30419">
    <property type="entry name" value="HTH-TYPE TRANSCRIPTIONAL REGULATOR YBHD"/>
    <property type="match status" value="1"/>
</dbReference>
<protein>
    <submittedName>
        <fullName evidence="6">LysR family transcriptional regulator</fullName>
    </submittedName>
</protein>
<dbReference type="InterPro" id="IPR036388">
    <property type="entry name" value="WH-like_DNA-bd_sf"/>
</dbReference>
<evidence type="ECO:0000313" key="6">
    <source>
        <dbReference type="EMBL" id="MCG5030735.1"/>
    </source>
</evidence>
<dbReference type="RefSeq" id="WP_237978388.1">
    <property type="nucleotide sequence ID" value="NZ_JAKNCT010000004.1"/>
</dbReference>
<dbReference type="EMBL" id="JAKNCT010000004">
    <property type="protein sequence ID" value="MCG5030735.1"/>
    <property type="molecule type" value="Genomic_DNA"/>
</dbReference>
<dbReference type="Proteomes" id="UP001297600">
    <property type="component" value="Unassembled WGS sequence"/>
</dbReference>
<proteinExistence type="inferred from homology"/>
<keyword evidence="4" id="KW-0804">Transcription</keyword>
<dbReference type="PANTHER" id="PTHR30419:SF7">
    <property type="entry name" value="HTH-TYPE TRANSCRIPTIONAL REGULATOR TDCA"/>
    <property type="match status" value="1"/>
</dbReference>
<dbReference type="Pfam" id="PF00126">
    <property type="entry name" value="HTH_1"/>
    <property type="match status" value="1"/>
</dbReference>
<dbReference type="PROSITE" id="PS50931">
    <property type="entry name" value="HTH_LYSR"/>
    <property type="match status" value="1"/>
</dbReference>
<dbReference type="InterPro" id="IPR000847">
    <property type="entry name" value="LysR_HTH_N"/>
</dbReference>
<accession>A0ABS9MR79</accession>
<dbReference type="CDD" id="cd05466">
    <property type="entry name" value="PBP2_LTTR_substrate"/>
    <property type="match status" value="1"/>
</dbReference>
<dbReference type="Pfam" id="PF03466">
    <property type="entry name" value="LysR_substrate"/>
    <property type="match status" value="1"/>
</dbReference>
<feature type="domain" description="HTH lysR-type" evidence="5">
    <location>
        <begin position="8"/>
        <end position="65"/>
    </location>
</feature>
<gene>
    <name evidence="6" type="ORF">MAF45_04655</name>
</gene>
<reference evidence="6 7" key="1">
    <citation type="submission" date="2022-02" db="EMBL/GenBank/DDBJ databases">
        <title>Mesosutterella porci, a novel member of the family Sutterellaceae from pig feces.</title>
        <authorList>
            <person name="Wylensek D."/>
            <person name="Clavel T."/>
        </authorList>
    </citation>
    <scope>NUCLEOTIDE SEQUENCE [LARGE SCALE GENOMIC DNA]</scope>
    <source>
        <strain evidence="7">oilRF-744-wt-GAM-9</strain>
    </source>
</reference>